<sequence length="51" mass="5656">MNKNLLIIIFLVIFTIIMVSAATMLDQIIAPIILVISISILIYNLAPNKKS</sequence>
<comment type="caution">
    <text evidence="2">The sequence shown here is derived from an EMBL/GenBank/DDBJ whole genome shotgun (WGS) entry which is preliminary data.</text>
</comment>
<protein>
    <submittedName>
        <fullName evidence="2">Uncharacterized protein</fullName>
    </submittedName>
</protein>
<evidence type="ECO:0000313" key="2">
    <source>
        <dbReference type="EMBL" id="EOP80813.1"/>
    </source>
</evidence>
<dbReference type="Proteomes" id="UP000014009">
    <property type="component" value="Unassembled WGS sequence"/>
</dbReference>
<proteinExistence type="predicted"/>
<dbReference type="EMBL" id="AHEF01000095">
    <property type="protein sequence ID" value="EOP80813.1"/>
    <property type="molecule type" value="Genomic_DNA"/>
</dbReference>
<dbReference type="AlphaFoldDB" id="A0A9W5QPA8"/>
<organism evidence="2 3">
    <name type="scientific">Bacillus cereus HuB4-4</name>
    <dbReference type="NCBI Taxonomy" id="1053211"/>
    <lineage>
        <taxon>Bacteria</taxon>
        <taxon>Bacillati</taxon>
        <taxon>Bacillota</taxon>
        <taxon>Bacilli</taxon>
        <taxon>Bacillales</taxon>
        <taxon>Bacillaceae</taxon>
        <taxon>Bacillus</taxon>
        <taxon>Bacillus cereus group</taxon>
    </lineage>
</organism>
<keyword evidence="1" id="KW-0472">Membrane</keyword>
<evidence type="ECO:0000256" key="1">
    <source>
        <dbReference type="SAM" id="Phobius"/>
    </source>
</evidence>
<reference evidence="2 3" key="1">
    <citation type="submission" date="2012-12" db="EMBL/GenBank/DDBJ databases">
        <title>The Genome Sequence of Bacillus cereus HuB4-4.</title>
        <authorList>
            <consortium name="The Broad Institute Genome Sequencing Platform"/>
            <consortium name="The Broad Institute Genome Sequencing Center for Infectious Disease"/>
            <person name="Feldgarden M."/>
            <person name="Van der Auwera G.A."/>
            <person name="Mahillon J."/>
            <person name="Duprez V."/>
            <person name="Timmery S."/>
            <person name="Mattelet C."/>
            <person name="Dierick K."/>
            <person name="Sun M."/>
            <person name="Yu Z."/>
            <person name="Zhu L."/>
            <person name="Hu X."/>
            <person name="Shank E.B."/>
            <person name="Swiecicka I."/>
            <person name="Hansen B.M."/>
            <person name="Andrup L."/>
            <person name="Walker B."/>
            <person name="Young S.K."/>
            <person name="Zeng Q."/>
            <person name="Gargeya S."/>
            <person name="Fitzgerald M."/>
            <person name="Haas B."/>
            <person name="Abouelleil A."/>
            <person name="Alvarado L."/>
            <person name="Arachchi H.M."/>
            <person name="Berlin A.M."/>
            <person name="Chapman S.B."/>
            <person name="Dewar J."/>
            <person name="Goldberg J."/>
            <person name="Griggs A."/>
            <person name="Gujja S."/>
            <person name="Hansen M."/>
            <person name="Howarth C."/>
            <person name="Imamovic A."/>
            <person name="Larimer J."/>
            <person name="McCowan C."/>
            <person name="Murphy C."/>
            <person name="Neiman D."/>
            <person name="Pearson M."/>
            <person name="Priest M."/>
            <person name="Roberts A."/>
            <person name="Saif S."/>
            <person name="Shea T."/>
            <person name="Sisk P."/>
            <person name="Sykes S."/>
            <person name="Wortman J."/>
            <person name="Nusbaum C."/>
            <person name="Birren B."/>
        </authorList>
    </citation>
    <scope>NUCLEOTIDE SEQUENCE [LARGE SCALE GENOMIC DNA]</scope>
    <source>
        <strain evidence="2 3">HuB4-4</strain>
    </source>
</reference>
<feature type="transmembrane region" description="Helical" evidence="1">
    <location>
        <begin position="5"/>
        <end position="22"/>
    </location>
</feature>
<keyword evidence="1" id="KW-1133">Transmembrane helix</keyword>
<accession>A0A9W5QPA8</accession>
<gene>
    <name evidence="2" type="ORF">IGM_05783</name>
</gene>
<keyword evidence="1" id="KW-0812">Transmembrane</keyword>
<name>A0A9W5QPA8_BACCE</name>
<feature type="transmembrane region" description="Helical" evidence="1">
    <location>
        <begin position="28"/>
        <end position="46"/>
    </location>
</feature>
<evidence type="ECO:0000313" key="3">
    <source>
        <dbReference type="Proteomes" id="UP000014009"/>
    </source>
</evidence>